<feature type="binding site" evidence="19">
    <location>
        <position position="425"/>
    </location>
    <ligand>
        <name>GTP</name>
        <dbReference type="ChEBI" id="CHEBI:37565"/>
    </ligand>
</feature>
<dbReference type="InterPro" id="IPR036144">
    <property type="entry name" value="RibA-like_sf"/>
</dbReference>
<feature type="binding site" evidence="19">
    <location>
        <position position="324"/>
    </location>
    <ligand>
        <name>Zn(2+)</name>
        <dbReference type="ChEBI" id="CHEBI:29105"/>
        <note>catalytic</note>
    </ligand>
</feature>
<gene>
    <name evidence="19 22" type="primary">ribBA</name>
    <name evidence="22" type="ORF">Arub01_13430</name>
</gene>
<keyword evidence="8 19" id="KW-0479">Metal-binding</keyword>
<dbReference type="NCBIfam" id="NF006803">
    <property type="entry name" value="PRK09311.1"/>
    <property type="match status" value="1"/>
</dbReference>
<dbReference type="NCBIfam" id="TIGR00506">
    <property type="entry name" value="ribB"/>
    <property type="match status" value="1"/>
</dbReference>
<comment type="function">
    <text evidence="3 19">Catalyzes the conversion of D-ribulose 5-phosphate to formate and 3,4-dihydroxy-2-butanone 4-phosphate.</text>
</comment>
<dbReference type="PANTHER" id="PTHR21327">
    <property type="entry name" value="GTP CYCLOHYDROLASE II-RELATED"/>
    <property type="match status" value="1"/>
</dbReference>
<feature type="active site" description="Proton acceptor; for GTP cyclohydrolase activity" evidence="19">
    <location>
        <position position="397"/>
    </location>
</feature>
<comment type="similarity">
    <text evidence="19">In the C-terminal section; belongs to the GTP cyclohydrolase II family.</text>
</comment>
<dbReference type="SUPFAM" id="SSF142695">
    <property type="entry name" value="RibA-like"/>
    <property type="match status" value="1"/>
</dbReference>
<comment type="catalytic activity">
    <reaction evidence="18 19">
        <text>GTP + 4 H2O = 2,5-diamino-6-hydroxy-4-(5-phosphoribosylamino)-pyrimidine + formate + 2 phosphate + 3 H(+)</text>
        <dbReference type="Rhea" id="RHEA:23704"/>
        <dbReference type="ChEBI" id="CHEBI:15377"/>
        <dbReference type="ChEBI" id="CHEBI:15378"/>
        <dbReference type="ChEBI" id="CHEBI:15740"/>
        <dbReference type="ChEBI" id="CHEBI:37565"/>
        <dbReference type="ChEBI" id="CHEBI:43474"/>
        <dbReference type="ChEBI" id="CHEBI:58614"/>
        <dbReference type="EC" id="3.5.4.25"/>
    </reaction>
</comment>
<dbReference type="GO" id="GO:0008686">
    <property type="term" value="F:3,4-dihydroxy-2-butanone-4-phosphate synthase activity"/>
    <property type="evidence" value="ECO:0007669"/>
    <property type="project" value="UniProtKB-UniRule"/>
</dbReference>
<comment type="cofactor">
    <cofactor evidence="19">
        <name>Zn(2+)</name>
        <dbReference type="ChEBI" id="CHEBI:29105"/>
    </cofactor>
    <text evidence="19">Binds 1 zinc ion per subunit.</text>
</comment>
<feature type="binding site" evidence="19">
    <location>
        <position position="231"/>
    </location>
    <ligand>
        <name>D-ribulose 5-phosphate</name>
        <dbReference type="ChEBI" id="CHEBI:58121"/>
    </ligand>
</feature>
<evidence type="ECO:0000256" key="9">
    <source>
        <dbReference type="ARBA" id="ARBA00022741"/>
    </source>
</evidence>
<feature type="region of interest" description="Disordered" evidence="20">
    <location>
        <begin position="466"/>
        <end position="492"/>
    </location>
</feature>
<name>A0A9W6PU36_9ACTN</name>
<feature type="binding site" evidence="19">
    <location>
        <position position="337"/>
    </location>
    <ligand>
        <name>Zn(2+)</name>
        <dbReference type="ChEBI" id="CHEBI:29105"/>
        <note>catalytic</note>
    </ligand>
</feature>
<dbReference type="FunFam" id="3.40.50.10990:FF:000001">
    <property type="entry name" value="Riboflavin biosynthesis protein RibBA"/>
    <property type="match status" value="1"/>
</dbReference>
<evidence type="ECO:0000256" key="17">
    <source>
        <dbReference type="ARBA" id="ARBA00043932"/>
    </source>
</evidence>
<evidence type="ECO:0000256" key="16">
    <source>
        <dbReference type="ARBA" id="ARBA00023268"/>
    </source>
</evidence>
<dbReference type="FunFam" id="3.90.870.10:FF:000001">
    <property type="entry name" value="Riboflavin biosynthesis protein RibBA"/>
    <property type="match status" value="1"/>
</dbReference>
<dbReference type="SUPFAM" id="SSF55821">
    <property type="entry name" value="YrdC/RibB"/>
    <property type="match status" value="1"/>
</dbReference>
<evidence type="ECO:0000313" key="22">
    <source>
        <dbReference type="EMBL" id="GLW63099.1"/>
    </source>
</evidence>
<dbReference type="EC" id="4.1.99.12" evidence="19"/>
<dbReference type="InterPro" id="IPR032677">
    <property type="entry name" value="GTP_cyclohydro_II"/>
</dbReference>
<evidence type="ECO:0000313" key="23">
    <source>
        <dbReference type="Proteomes" id="UP001165124"/>
    </source>
</evidence>
<feature type="binding site" evidence="19">
    <location>
        <position position="99"/>
    </location>
    <ligand>
        <name>D-ribulose 5-phosphate</name>
        <dbReference type="ChEBI" id="CHEBI:58121"/>
    </ligand>
</feature>
<feature type="region of interest" description="Disordered" evidence="20">
    <location>
        <begin position="1"/>
        <end position="21"/>
    </location>
</feature>
<feature type="binding site" evidence="19">
    <location>
        <position position="210"/>
    </location>
    <ligand>
        <name>Mg(2+)</name>
        <dbReference type="ChEBI" id="CHEBI:18420"/>
        <label>2</label>
    </ligand>
</feature>
<comment type="catalytic activity">
    <reaction evidence="1 19">
        <text>D-ribulose 5-phosphate = (2S)-2-hydroxy-3-oxobutyl phosphate + formate + H(+)</text>
        <dbReference type="Rhea" id="RHEA:18457"/>
        <dbReference type="ChEBI" id="CHEBI:15378"/>
        <dbReference type="ChEBI" id="CHEBI:15740"/>
        <dbReference type="ChEBI" id="CHEBI:58121"/>
        <dbReference type="ChEBI" id="CHEBI:58830"/>
        <dbReference type="EC" id="4.1.99.12"/>
    </reaction>
</comment>
<evidence type="ECO:0000256" key="14">
    <source>
        <dbReference type="ARBA" id="ARBA00023211"/>
    </source>
</evidence>
<sequence length="492" mass="52239">MTETETVTDTVTDGLTDSVTDGLTDSLTDSVTGGLTETVTETVTDTVTETAAATAADLPTDATGADEGAFADIEAAVADIAAGRPVIVVDDEDRENEGDIIFAAALATPELLAFTIRHTSGVICVPMPGEDLDRLQIPLMTTQNGEAMRTAFTVSVDAGDGIGTGISAADRARTIRVLADPAAGPDDIVRPGHVFPLRYRPGGVLRRRGHTEAAVDLARLAGLPPVGVLAEVVNDDGTMARLPELQVFAKEHGIKLITIDRLAAYRRRTEPQVKRVVETRLPNRFGMWRAVGFANEIDGDEHVALVYGDLGDGEDVLVRAHSECLTGDVLHSERCDCGTQLDAAMERVVAEGRGVILYLRGHEGRGIGLLAKLRAYALQDEGADTVDANLELGLPADARDYSDAAHMLRDLGVRSVRVLTNNPRKLAGLDGYGVRILGREPLPAFVTEHNRRYLTAKRDRLGHRIEGLPDLPASDGASGDGAGAAPPREEGS</sequence>
<dbReference type="NCBIfam" id="TIGR00505">
    <property type="entry name" value="ribA"/>
    <property type="match status" value="1"/>
</dbReference>
<dbReference type="RefSeq" id="WP_227023011.1">
    <property type="nucleotide sequence ID" value="NZ_BSRZ01000002.1"/>
</dbReference>
<evidence type="ECO:0000256" key="8">
    <source>
        <dbReference type="ARBA" id="ARBA00022723"/>
    </source>
</evidence>
<dbReference type="InterPro" id="IPR017945">
    <property type="entry name" value="DHBP_synth_RibB-like_a/b_dom"/>
</dbReference>
<evidence type="ECO:0000256" key="4">
    <source>
        <dbReference type="ARBA" id="ARBA00004853"/>
    </source>
</evidence>
<evidence type="ECO:0000256" key="12">
    <source>
        <dbReference type="ARBA" id="ARBA00022842"/>
    </source>
</evidence>
<dbReference type="CDD" id="cd00641">
    <property type="entry name" value="GTP_cyclohydro2"/>
    <property type="match status" value="1"/>
</dbReference>
<accession>A0A9W6PU36</accession>
<evidence type="ECO:0000256" key="15">
    <source>
        <dbReference type="ARBA" id="ARBA00023239"/>
    </source>
</evidence>
<feature type="binding site" evidence="19">
    <location>
        <position position="95"/>
    </location>
    <ligand>
        <name>Mg(2+)</name>
        <dbReference type="ChEBI" id="CHEBI:18420"/>
        <label>1</label>
    </ligand>
</feature>
<evidence type="ECO:0000256" key="2">
    <source>
        <dbReference type="ARBA" id="ARBA00001936"/>
    </source>
</evidence>
<evidence type="ECO:0000256" key="19">
    <source>
        <dbReference type="HAMAP-Rule" id="MF_01283"/>
    </source>
</evidence>
<feature type="binding site" evidence="19">
    <location>
        <begin position="94"/>
        <end position="95"/>
    </location>
    <ligand>
        <name>D-ribulose 5-phosphate</name>
        <dbReference type="ChEBI" id="CHEBI:58121"/>
    </ligand>
</feature>
<dbReference type="HAMAP" id="MF_00180">
    <property type="entry name" value="RibB"/>
    <property type="match status" value="1"/>
</dbReference>
<comment type="similarity">
    <text evidence="6 19">In the N-terminal section; belongs to the DHBP synthase family.</text>
</comment>
<dbReference type="InterPro" id="IPR016299">
    <property type="entry name" value="Riboflavin_synth_RibBA"/>
</dbReference>
<feature type="site" description="Essential for DHBP synthase activity" evidence="19">
    <location>
        <position position="193"/>
    </location>
</feature>
<keyword evidence="12 19" id="KW-0460">Magnesium</keyword>
<feature type="binding site" evidence="19">
    <location>
        <position position="420"/>
    </location>
    <ligand>
        <name>GTP</name>
        <dbReference type="ChEBI" id="CHEBI:37565"/>
    </ligand>
</feature>
<dbReference type="EC" id="3.5.4.25" evidence="19"/>
<reference evidence="22" key="1">
    <citation type="submission" date="2023-02" db="EMBL/GenBank/DDBJ databases">
        <title>Actinomadura rubrobrunea NBRC 14622.</title>
        <authorList>
            <person name="Ichikawa N."/>
            <person name="Sato H."/>
            <person name="Tonouchi N."/>
        </authorList>
    </citation>
    <scope>NUCLEOTIDE SEQUENCE</scope>
    <source>
        <strain evidence="22">NBRC 14622</strain>
    </source>
</reference>
<dbReference type="Gene3D" id="3.90.870.10">
    <property type="entry name" value="DHBP synthase"/>
    <property type="match status" value="1"/>
</dbReference>
<feature type="site" description="Essential for DHBP synthase activity" evidence="19">
    <location>
        <position position="231"/>
    </location>
</feature>
<feature type="binding site" evidence="19">
    <location>
        <begin position="363"/>
        <end position="365"/>
    </location>
    <ligand>
        <name>GTP</name>
        <dbReference type="ChEBI" id="CHEBI:37565"/>
    </ligand>
</feature>
<feature type="region of interest" description="DHBP synthase" evidence="19">
    <location>
        <begin position="1"/>
        <end position="268"/>
    </location>
</feature>
<protein>
    <recommendedName>
        <fullName evidence="19">Riboflavin biosynthesis protein RibBA</fullName>
    </recommendedName>
    <domain>
        <recommendedName>
            <fullName evidence="19">3,4-dihydroxy-2-butanone 4-phosphate synthase</fullName>
            <shortName evidence="19">DHBP synthase</shortName>
            <ecNumber evidence="19">4.1.99.12</ecNumber>
        </recommendedName>
    </domain>
    <domain>
        <recommendedName>
            <fullName evidence="19">GTP cyclohydrolase-2</fullName>
            <ecNumber evidence="19">3.5.4.25</ecNumber>
        </recommendedName>
        <alternativeName>
            <fullName evidence="19">GTP cyclohydrolase II</fullName>
        </alternativeName>
    </domain>
</protein>
<dbReference type="PANTHER" id="PTHR21327:SF18">
    <property type="entry name" value="3,4-DIHYDROXY-2-BUTANONE 4-PHOSPHATE SYNTHASE"/>
    <property type="match status" value="1"/>
</dbReference>
<evidence type="ECO:0000259" key="21">
    <source>
        <dbReference type="Pfam" id="PF00925"/>
    </source>
</evidence>
<keyword evidence="9 19" id="KW-0547">Nucleotide-binding</keyword>
<dbReference type="Proteomes" id="UP001165124">
    <property type="component" value="Unassembled WGS sequence"/>
</dbReference>
<dbReference type="EMBL" id="BSRZ01000002">
    <property type="protein sequence ID" value="GLW63099.1"/>
    <property type="molecule type" value="Genomic_DNA"/>
</dbReference>
<keyword evidence="11 19" id="KW-0862">Zinc</keyword>
<dbReference type="AlphaFoldDB" id="A0A9W6PU36"/>
<dbReference type="Pfam" id="PF00926">
    <property type="entry name" value="DHBP_synthase"/>
    <property type="match status" value="1"/>
</dbReference>
<dbReference type="NCBIfam" id="NF001591">
    <property type="entry name" value="PRK00393.1"/>
    <property type="match status" value="1"/>
</dbReference>
<evidence type="ECO:0000256" key="5">
    <source>
        <dbReference type="ARBA" id="ARBA00004904"/>
    </source>
</evidence>
<feature type="binding site" evidence="19">
    <location>
        <position position="385"/>
    </location>
    <ligand>
        <name>GTP</name>
        <dbReference type="ChEBI" id="CHEBI:37565"/>
    </ligand>
</feature>
<dbReference type="GO" id="GO:0000287">
    <property type="term" value="F:magnesium ion binding"/>
    <property type="evidence" value="ECO:0007669"/>
    <property type="project" value="UniProtKB-UniRule"/>
</dbReference>
<evidence type="ECO:0000256" key="13">
    <source>
        <dbReference type="ARBA" id="ARBA00023134"/>
    </source>
</evidence>
<feature type="binding site" evidence="19">
    <location>
        <position position="95"/>
    </location>
    <ligand>
        <name>Mg(2+)</name>
        <dbReference type="ChEBI" id="CHEBI:18420"/>
        <label>2</label>
    </ligand>
</feature>
<keyword evidence="15 19" id="KW-0456">Lyase</keyword>
<dbReference type="GO" id="GO:0005525">
    <property type="term" value="F:GTP binding"/>
    <property type="evidence" value="ECO:0007669"/>
    <property type="project" value="UniProtKB-KW"/>
</dbReference>
<keyword evidence="7 19" id="KW-0686">Riboflavin biosynthesis</keyword>
<feature type="binding site" evidence="19">
    <location>
        <begin position="319"/>
        <end position="323"/>
    </location>
    <ligand>
        <name>GTP</name>
        <dbReference type="ChEBI" id="CHEBI:37565"/>
    </ligand>
</feature>
<dbReference type="InterPro" id="IPR000926">
    <property type="entry name" value="RibA"/>
</dbReference>
<feature type="binding site" evidence="19">
    <location>
        <position position="340"/>
    </location>
    <ligand>
        <name>GTP</name>
        <dbReference type="ChEBI" id="CHEBI:37565"/>
    </ligand>
</feature>
<dbReference type="Gene3D" id="3.40.50.10990">
    <property type="entry name" value="GTP cyclohydrolase II"/>
    <property type="match status" value="1"/>
</dbReference>
<evidence type="ECO:0000256" key="18">
    <source>
        <dbReference type="ARBA" id="ARBA00049295"/>
    </source>
</evidence>
<comment type="function">
    <text evidence="17 19">Catalyzes the conversion of GTP to 2,5-diamino-6-ribosylamino-4(3H)-pyrimidinone 5'-phosphate (DARP), formate and pyrophosphate.</text>
</comment>
<feature type="domain" description="GTP cyclohydrolase II" evidence="21">
    <location>
        <begin position="275"/>
        <end position="440"/>
    </location>
</feature>
<keyword evidence="23" id="KW-1185">Reference proteome</keyword>
<evidence type="ECO:0000256" key="6">
    <source>
        <dbReference type="ARBA" id="ARBA00005520"/>
    </source>
</evidence>
<feature type="active site" description="Nucleophile; for GTP cyclohydrolase activity" evidence="19">
    <location>
        <position position="399"/>
    </location>
</feature>
<comment type="cofactor">
    <cofactor evidence="2">
        <name>Mn(2+)</name>
        <dbReference type="ChEBI" id="CHEBI:29035"/>
    </cofactor>
</comment>
<keyword evidence="14 19" id="KW-0464">Manganese</keyword>
<evidence type="ECO:0000256" key="11">
    <source>
        <dbReference type="ARBA" id="ARBA00022833"/>
    </source>
</evidence>
<dbReference type="HAMAP" id="MF_00179">
    <property type="entry name" value="RibA"/>
    <property type="match status" value="1"/>
</dbReference>
<organism evidence="22 23">
    <name type="scientific">Actinomadura rubrobrunea</name>
    <dbReference type="NCBI Taxonomy" id="115335"/>
    <lineage>
        <taxon>Bacteria</taxon>
        <taxon>Bacillati</taxon>
        <taxon>Actinomycetota</taxon>
        <taxon>Actinomycetes</taxon>
        <taxon>Streptosporangiales</taxon>
        <taxon>Thermomonosporaceae</taxon>
        <taxon>Actinomadura</taxon>
    </lineage>
</organism>
<evidence type="ECO:0000256" key="7">
    <source>
        <dbReference type="ARBA" id="ARBA00022619"/>
    </source>
</evidence>
<comment type="pathway">
    <text evidence="5 19">Cofactor biosynthesis; riboflavin biosynthesis; 2-hydroxy-3-oxobutyl phosphate from D-ribulose 5-phosphate: step 1/1.</text>
</comment>
<keyword evidence="13 19" id="KW-0342">GTP-binding</keyword>
<evidence type="ECO:0000256" key="1">
    <source>
        <dbReference type="ARBA" id="ARBA00000141"/>
    </source>
</evidence>
<dbReference type="GO" id="GO:0009231">
    <property type="term" value="P:riboflavin biosynthetic process"/>
    <property type="evidence" value="ECO:0007669"/>
    <property type="project" value="UniProtKB-UniRule"/>
</dbReference>
<dbReference type="GO" id="GO:0030145">
    <property type="term" value="F:manganese ion binding"/>
    <property type="evidence" value="ECO:0007669"/>
    <property type="project" value="UniProtKB-UniRule"/>
</dbReference>
<dbReference type="GO" id="GO:0008270">
    <property type="term" value="F:zinc ion binding"/>
    <property type="evidence" value="ECO:0007669"/>
    <property type="project" value="UniProtKB-UniRule"/>
</dbReference>
<evidence type="ECO:0000256" key="3">
    <source>
        <dbReference type="ARBA" id="ARBA00002284"/>
    </source>
</evidence>
<dbReference type="InterPro" id="IPR000422">
    <property type="entry name" value="DHBP_synthase_RibB"/>
</dbReference>
<feature type="region of interest" description="GTP cyclohydrolase II" evidence="19">
    <location>
        <begin position="269"/>
        <end position="492"/>
    </location>
</feature>
<keyword evidence="10 19" id="KW-0378">Hydrolase</keyword>
<dbReference type="GO" id="GO:0003935">
    <property type="term" value="F:GTP cyclohydrolase II activity"/>
    <property type="evidence" value="ECO:0007669"/>
    <property type="project" value="UniProtKB-UniRule"/>
</dbReference>
<comment type="pathway">
    <text evidence="4 19">Cofactor biosynthesis; riboflavin biosynthesis; 5-amino-6-(D-ribitylamino)uracil from GTP: step 1/4.</text>
</comment>
<proteinExistence type="inferred from homology"/>
<dbReference type="Pfam" id="PF00925">
    <property type="entry name" value="GTP_cyclohydro2"/>
    <property type="match status" value="1"/>
</dbReference>
<feature type="binding site" evidence="19">
    <location>
        <begin position="207"/>
        <end position="211"/>
    </location>
    <ligand>
        <name>D-ribulose 5-phosphate</name>
        <dbReference type="ChEBI" id="CHEBI:58121"/>
    </ligand>
</feature>
<comment type="cofactor">
    <cofactor evidence="19">
        <name>Mg(2+)</name>
        <dbReference type="ChEBI" id="CHEBI:18420"/>
    </cofactor>
    <cofactor evidence="19">
        <name>Mn(2+)</name>
        <dbReference type="ChEBI" id="CHEBI:29035"/>
    </cofactor>
    <text evidence="19">Binds 2 divalent metal cations per subunit. Magnesium or manganese.</text>
</comment>
<dbReference type="HAMAP" id="MF_01283">
    <property type="entry name" value="RibBA"/>
    <property type="match status" value="1"/>
</dbReference>
<dbReference type="GO" id="GO:0005829">
    <property type="term" value="C:cytosol"/>
    <property type="evidence" value="ECO:0007669"/>
    <property type="project" value="TreeGrafter"/>
</dbReference>
<comment type="caution">
    <text evidence="22">The sequence shown here is derived from an EMBL/GenBank/DDBJ whole genome shotgun (WGS) entry which is preliminary data.</text>
</comment>
<evidence type="ECO:0000256" key="20">
    <source>
        <dbReference type="SAM" id="MobiDB-lite"/>
    </source>
</evidence>
<evidence type="ECO:0000256" key="10">
    <source>
        <dbReference type="ARBA" id="ARBA00022801"/>
    </source>
</evidence>
<feature type="binding site" evidence="19">
    <location>
        <position position="335"/>
    </location>
    <ligand>
        <name>Zn(2+)</name>
        <dbReference type="ChEBI" id="CHEBI:29105"/>
        <note>catalytic</note>
    </ligand>
</feature>
<keyword evidence="16 19" id="KW-0511">Multifunctional enzyme</keyword>